<protein>
    <submittedName>
        <fullName evidence="1">Uncharacterized protein</fullName>
    </submittedName>
</protein>
<dbReference type="AlphaFoldDB" id="A0A369ZI82"/>
<reference evidence="1 2" key="1">
    <citation type="submission" date="2018-05" db="EMBL/GenBank/DDBJ databases">
        <title>Draft Genome Sequences for a Diverse set of 7 Haemophilus Species.</title>
        <authorList>
            <person name="Nichols M."/>
            <person name="Topaz N."/>
            <person name="Wang X."/>
            <person name="Wang X."/>
            <person name="Boxrud D."/>
        </authorList>
    </citation>
    <scope>NUCLEOTIDE SEQUENCE [LARGE SCALE GENOMIC DNA]</scope>
    <source>
        <strain evidence="1 2">C2010039593</strain>
    </source>
</reference>
<name>A0A369ZI82_HAEPH</name>
<dbReference type="RefSeq" id="WP_111312418.1">
    <property type="nucleotide sequence ID" value="NZ_QEQD01000002.1"/>
</dbReference>
<evidence type="ECO:0000313" key="2">
    <source>
        <dbReference type="Proteomes" id="UP000253999"/>
    </source>
</evidence>
<evidence type="ECO:0000313" key="1">
    <source>
        <dbReference type="EMBL" id="RDF05191.1"/>
    </source>
</evidence>
<dbReference type="Proteomes" id="UP000253999">
    <property type="component" value="Unassembled WGS sequence"/>
</dbReference>
<proteinExistence type="predicted"/>
<accession>A0A369ZI82</accession>
<gene>
    <name evidence="1" type="ORF">DPV98_01900</name>
</gene>
<dbReference type="EMBL" id="QEQD01000002">
    <property type="protein sequence ID" value="RDF05191.1"/>
    <property type="molecule type" value="Genomic_DNA"/>
</dbReference>
<comment type="caution">
    <text evidence="1">The sequence shown here is derived from an EMBL/GenBank/DDBJ whole genome shotgun (WGS) entry which is preliminary data.</text>
</comment>
<organism evidence="1 2">
    <name type="scientific">Haemophilus parahaemolyticus</name>
    <dbReference type="NCBI Taxonomy" id="735"/>
    <lineage>
        <taxon>Bacteria</taxon>
        <taxon>Pseudomonadati</taxon>
        <taxon>Pseudomonadota</taxon>
        <taxon>Gammaproteobacteria</taxon>
        <taxon>Pasteurellales</taxon>
        <taxon>Pasteurellaceae</taxon>
        <taxon>Haemophilus</taxon>
    </lineage>
</organism>
<sequence length="128" mass="15401">MPMLIYTIGDYFAMKRKDFYMVTFKNADQANWRNLPEREMIWNWFKENLPNTTIFPVAEYAQPGLLRGEYRGTIGIEFDDKSFAKFVERWEDGNDQSIAPRFQCYFLSLEDYIRQMGKDILDFDYDNI</sequence>